<reference evidence="3 4" key="1">
    <citation type="journal article" date="2014" name="Genome Announc.">
        <title>Draft Genome Sequence of Magnetospirillum sp. Strain SO-1, a Freshwater Magnetotactic Bacterium Isolated from the Ol'khovka River, Russia.</title>
        <authorList>
            <person name="Grouzdev D.S."/>
            <person name="Dziuba M.V."/>
            <person name="Sukhacheva M.S."/>
            <person name="Mardanov A.V."/>
            <person name="Beletskiy A.V."/>
            <person name="Kuznetsov B.B."/>
            <person name="Skryabin K.G."/>
        </authorList>
    </citation>
    <scope>NUCLEOTIDE SEQUENCE [LARGE SCALE GENOMIC DNA]</scope>
    <source>
        <strain evidence="3 4">SO-1</strain>
    </source>
</reference>
<feature type="compositionally biased region" description="Low complexity" evidence="1">
    <location>
        <begin position="397"/>
        <end position="416"/>
    </location>
</feature>
<dbReference type="EMBL" id="AONQ01000011">
    <property type="protein sequence ID" value="EME70929.1"/>
    <property type="molecule type" value="Genomic_DNA"/>
</dbReference>
<dbReference type="OrthoDB" id="225437at2"/>
<dbReference type="PANTHER" id="PTHR30441:SF4">
    <property type="entry name" value="PROTEIN ASMA"/>
    <property type="match status" value="1"/>
</dbReference>
<dbReference type="Proteomes" id="UP000011744">
    <property type="component" value="Unassembled WGS sequence"/>
</dbReference>
<feature type="domain" description="AsmA" evidence="2">
    <location>
        <begin position="180"/>
        <end position="550"/>
    </location>
</feature>
<protein>
    <recommendedName>
        <fullName evidence="2">AsmA domain-containing protein</fullName>
    </recommendedName>
</protein>
<dbReference type="Pfam" id="PF05170">
    <property type="entry name" value="AsmA"/>
    <property type="match status" value="2"/>
</dbReference>
<dbReference type="eggNOG" id="COG2982">
    <property type="taxonomic scope" value="Bacteria"/>
</dbReference>
<dbReference type="GO" id="GO:0005886">
    <property type="term" value="C:plasma membrane"/>
    <property type="evidence" value="ECO:0007669"/>
    <property type="project" value="TreeGrafter"/>
</dbReference>
<feature type="region of interest" description="Disordered" evidence="1">
    <location>
        <begin position="652"/>
        <end position="671"/>
    </location>
</feature>
<evidence type="ECO:0000256" key="1">
    <source>
        <dbReference type="SAM" id="MobiDB-lite"/>
    </source>
</evidence>
<dbReference type="PATRIC" id="fig|1244869.3.peg.1196"/>
<dbReference type="GO" id="GO:0090313">
    <property type="term" value="P:regulation of protein targeting to membrane"/>
    <property type="evidence" value="ECO:0007669"/>
    <property type="project" value="TreeGrafter"/>
</dbReference>
<dbReference type="RefSeq" id="WP_008615417.1">
    <property type="nucleotide sequence ID" value="NZ_AONQ01000011.1"/>
</dbReference>
<dbReference type="InterPro" id="IPR007844">
    <property type="entry name" value="AsmA"/>
</dbReference>
<sequence>MRPSTIAKIVAALVLVLVVAVIAAGKSLKSEAYNQFLAERVKAASGLDLSFAGPTKLKLGPSPVLSFTGVTLSAGQGADLLYIDRVEARIALVPLALRQLRLETLSLIRPVLHAGTLDRLAAAKPVNLADSPAGVFLTRPSLGEVLIEDAAIRLTGTTIQVTKAQVRPESEAGGPLSLQLSGRWQDSRFDVSGVVGPLSALTGGTKPYPLQIKGSVGGANLSLRGTMAAPLAGKGLDLDFRTQGEELADLLRLRPGKPPAQTFGPFKLAARITDAAGPIALADIDAVIGRRESQLITAKGQMADALNRAGIDMTVSLEAESLSGMMRLLDLDLPNVGPVKLSGRLADIENGWRLTGLKSSLGKSDLAGEASLVLAPRPRLYGRLAAAQMNPADFTLPPSRGSSAQSSQPQRPAIPIDDGRILGVEPLALDLIKDMDATLSLAATRLQWGPATLSDATGELRMAAGRLSLEAFSARAGEGQLAGEARLDAAAKTPALALRLAGSGVDPAALTGGALKGGKADFTLDLKAQGGNPRAMAGTAEGSLALTLGETLLARNSGGELPARLARDIDAGALGADGLRLRCLVARLPVKAGLISIDRGLAAETAGSGAMAAGSIDLRTEALDIAVTSRSAPLLRVKGVLGAPVVTADSRAKAHAEANPCRAAQARRLTR</sequence>
<dbReference type="STRING" id="1244869.H261_05954"/>
<accession>M3AEF4</accession>
<feature type="domain" description="AsmA" evidence="2">
    <location>
        <begin position="6"/>
        <end position="118"/>
    </location>
</feature>
<dbReference type="InterPro" id="IPR052894">
    <property type="entry name" value="AsmA-related"/>
</dbReference>
<evidence type="ECO:0000313" key="4">
    <source>
        <dbReference type="Proteomes" id="UP000011744"/>
    </source>
</evidence>
<evidence type="ECO:0000313" key="3">
    <source>
        <dbReference type="EMBL" id="EME70929.1"/>
    </source>
</evidence>
<comment type="caution">
    <text evidence="3">The sequence shown here is derived from an EMBL/GenBank/DDBJ whole genome shotgun (WGS) entry which is preliminary data.</text>
</comment>
<name>M3AEF4_9PROT</name>
<feature type="region of interest" description="Disordered" evidence="1">
    <location>
        <begin position="392"/>
        <end position="417"/>
    </location>
</feature>
<evidence type="ECO:0000259" key="2">
    <source>
        <dbReference type="Pfam" id="PF05170"/>
    </source>
</evidence>
<dbReference type="AlphaFoldDB" id="M3AEF4"/>
<organism evidence="3 4">
    <name type="scientific">Paramagnetospirillum caucaseum</name>
    <dbReference type="NCBI Taxonomy" id="1244869"/>
    <lineage>
        <taxon>Bacteria</taxon>
        <taxon>Pseudomonadati</taxon>
        <taxon>Pseudomonadota</taxon>
        <taxon>Alphaproteobacteria</taxon>
        <taxon>Rhodospirillales</taxon>
        <taxon>Magnetospirillaceae</taxon>
        <taxon>Paramagnetospirillum</taxon>
    </lineage>
</organism>
<dbReference type="PANTHER" id="PTHR30441">
    <property type="entry name" value="DUF748 DOMAIN-CONTAINING PROTEIN"/>
    <property type="match status" value="1"/>
</dbReference>
<keyword evidence="4" id="KW-1185">Reference proteome</keyword>
<gene>
    <name evidence="3" type="ORF">H261_05954</name>
</gene>
<proteinExistence type="predicted"/>